<dbReference type="RefSeq" id="WP_054539034.1">
    <property type="nucleotide sequence ID" value="NZ_JACIEQ010000002.1"/>
</dbReference>
<organism evidence="3 4">
    <name type="scientific">Actibacterium naphthalenivorans</name>
    <dbReference type="NCBI Taxonomy" id="1614693"/>
    <lineage>
        <taxon>Bacteria</taxon>
        <taxon>Pseudomonadati</taxon>
        <taxon>Pseudomonadota</taxon>
        <taxon>Alphaproteobacteria</taxon>
        <taxon>Rhodobacterales</taxon>
        <taxon>Roseobacteraceae</taxon>
        <taxon>Actibacterium</taxon>
    </lineage>
</organism>
<keyword evidence="1" id="KW-1133">Transmembrane helix</keyword>
<evidence type="ECO:0000256" key="2">
    <source>
        <dbReference type="SAM" id="SignalP"/>
    </source>
</evidence>
<feature type="signal peptide" evidence="2">
    <location>
        <begin position="1"/>
        <end position="21"/>
    </location>
</feature>
<sequence length="196" mass="19387">MKKFTLALVAAGTMALGAAEASTIDFTIDTAASSVSATLSSCTVGYCSTQASLASGFGGSFSLAPGESYTFDFAEFYTIDDTGTGDYDVSATLAFSAPAGLGSVSDTGVATISTLNIGAVTGGSLAWSSVPATVTLADGSQVSVDFENGFTVIGSKGVTTATVTLLSIVPLPGAALLLGSGLGLLPLVGRRRRKAA</sequence>
<feature type="chain" id="PRO_5032490477" description="PEP-CTERM protein-sorting domain-containing protein" evidence="2">
    <location>
        <begin position="22"/>
        <end position="196"/>
    </location>
</feature>
<evidence type="ECO:0000313" key="3">
    <source>
        <dbReference type="EMBL" id="MBB4022421.1"/>
    </source>
</evidence>
<accession>A0A840C8Z3</accession>
<feature type="transmembrane region" description="Helical" evidence="1">
    <location>
        <begin position="165"/>
        <end position="188"/>
    </location>
</feature>
<gene>
    <name evidence="3" type="ORF">GGR17_002230</name>
</gene>
<keyword evidence="2" id="KW-0732">Signal</keyword>
<dbReference type="EMBL" id="JACIEQ010000002">
    <property type="protein sequence ID" value="MBB4022421.1"/>
    <property type="molecule type" value="Genomic_DNA"/>
</dbReference>
<protein>
    <recommendedName>
        <fullName evidence="5">PEP-CTERM protein-sorting domain-containing protein</fullName>
    </recommendedName>
</protein>
<evidence type="ECO:0000256" key="1">
    <source>
        <dbReference type="SAM" id="Phobius"/>
    </source>
</evidence>
<proteinExistence type="predicted"/>
<evidence type="ECO:0008006" key="5">
    <source>
        <dbReference type="Google" id="ProtNLM"/>
    </source>
</evidence>
<evidence type="ECO:0000313" key="4">
    <source>
        <dbReference type="Proteomes" id="UP000585681"/>
    </source>
</evidence>
<keyword evidence="4" id="KW-1185">Reference proteome</keyword>
<keyword evidence="1" id="KW-0472">Membrane</keyword>
<dbReference type="Proteomes" id="UP000585681">
    <property type="component" value="Unassembled WGS sequence"/>
</dbReference>
<keyword evidence="1" id="KW-0812">Transmembrane</keyword>
<comment type="caution">
    <text evidence="3">The sequence shown here is derived from an EMBL/GenBank/DDBJ whole genome shotgun (WGS) entry which is preliminary data.</text>
</comment>
<dbReference type="AlphaFoldDB" id="A0A840C8Z3"/>
<reference evidence="3" key="1">
    <citation type="submission" date="2020-08" db="EMBL/GenBank/DDBJ databases">
        <title>Genomic Encyclopedia of Type Strains, Phase IV (KMG-IV): sequencing the most valuable type-strain genomes for metagenomic binning, comparative biology and taxonomic classification.</title>
        <authorList>
            <person name="Goeker M."/>
        </authorList>
    </citation>
    <scope>NUCLEOTIDE SEQUENCE [LARGE SCALE GENOMIC DNA]</scope>
    <source>
        <strain evidence="3">DSM 105040</strain>
    </source>
</reference>
<name>A0A840C8Z3_9RHOB</name>